<feature type="compositionally biased region" description="Basic and acidic residues" evidence="4">
    <location>
        <begin position="564"/>
        <end position="576"/>
    </location>
</feature>
<name>A0ABN9QN87_9DINO</name>
<evidence type="ECO:0000256" key="3">
    <source>
        <dbReference type="ARBA" id="ARBA00023274"/>
    </source>
</evidence>
<evidence type="ECO:0000259" key="5">
    <source>
        <dbReference type="SMART" id="SM01386"/>
    </source>
</evidence>
<keyword evidence="2" id="KW-0689">Ribosomal protein</keyword>
<organism evidence="6 7">
    <name type="scientific">Prorocentrum cordatum</name>
    <dbReference type="NCBI Taxonomy" id="2364126"/>
    <lineage>
        <taxon>Eukaryota</taxon>
        <taxon>Sar</taxon>
        <taxon>Alveolata</taxon>
        <taxon>Dinophyceae</taxon>
        <taxon>Prorocentrales</taxon>
        <taxon>Prorocentraceae</taxon>
        <taxon>Prorocentrum</taxon>
    </lineage>
</organism>
<feature type="compositionally biased region" description="Low complexity" evidence="4">
    <location>
        <begin position="1469"/>
        <end position="1498"/>
    </location>
</feature>
<feature type="non-terminal residue" evidence="6">
    <location>
        <position position="1753"/>
    </location>
</feature>
<evidence type="ECO:0000256" key="4">
    <source>
        <dbReference type="SAM" id="MobiDB-lite"/>
    </source>
</evidence>
<feature type="region of interest" description="Disordered" evidence="4">
    <location>
        <begin position="1342"/>
        <end position="1408"/>
    </location>
</feature>
<feature type="compositionally biased region" description="Basic and acidic residues" evidence="4">
    <location>
        <begin position="587"/>
        <end position="597"/>
    </location>
</feature>
<evidence type="ECO:0000313" key="6">
    <source>
        <dbReference type="EMBL" id="CAK0807612.1"/>
    </source>
</evidence>
<protein>
    <recommendedName>
        <fullName evidence="5">Small ribosomal subunit protein uS15 N-terminal domain-containing protein</fullName>
    </recommendedName>
</protein>
<evidence type="ECO:0000313" key="7">
    <source>
        <dbReference type="Proteomes" id="UP001189429"/>
    </source>
</evidence>
<feature type="region of interest" description="Disordered" evidence="4">
    <location>
        <begin position="564"/>
        <end position="597"/>
    </location>
</feature>
<feature type="domain" description="Small ribosomal subunit protein uS15 N-terminal" evidence="5">
    <location>
        <begin position="1"/>
        <end position="60"/>
    </location>
</feature>
<dbReference type="PANTHER" id="PTHR11885:SF6">
    <property type="entry name" value="SMALL RIBOSOMAL SUBUNIT PROTEIN US15"/>
    <property type="match status" value="1"/>
</dbReference>
<dbReference type="InterPro" id="IPR023029">
    <property type="entry name" value="Ribosomal_uS15_arc_euk"/>
</dbReference>
<accession>A0ABN9QN87</accession>
<feature type="compositionally biased region" description="Low complexity" evidence="4">
    <location>
        <begin position="1369"/>
        <end position="1388"/>
    </location>
</feature>
<reference evidence="6" key="1">
    <citation type="submission" date="2023-10" db="EMBL/GenBank/DDBJ databases">
        <authorList>
            <person name="Chen Y."/>
            <person name="Shah S."/>
            <person name="Dougan E. K."/>
            <person name="Thang M."/>
            <person name="Chan C."/>
        </authorList>
    </citation>
    <scope>NUCLEOTIDE SEQUENCE [LARGE SCALE GENOMIC DNA]</scope>
</reference>
<sequence>MGRMYGKGKGISSSAAPYRRRPPTWLKMKSEDVVDHICKLAKKGLTPSQIGVTLRDSFGVPQVRYVSGNKILRILKLNGESGPAGESGAGMAPELPEDLYYLIKKQQAVHALSAEEMELWMGMEEVQFAALSLSLAQSRRDQLIHERAMHTFGLCARAEAQQANLLIGKCSQQAMVAVAEANEGGLAAVEAELVAATRSLRPTFWEQARMLQGRVLAARPTRPSGPVRRAVQGARSHEGLLLGVLLVLVMAFQAAGAERQVLGQLGEFLHFMGAPFIAGKLQQKCWQNANASPAVHTTDGSWDPTGEDQRLAEELSGDLPDLDAVLEPVADSLSLQAHDDSLVTIGLAKVEQEKDGEGANGEDFQDGLFEGPGGVAPPVAQPQGCVEESSGIDIHGLPLQDMSPSCRFPAGREFVSVARMRNAVNAYVDRVAKEGWLQDYKLGTMQALERRLKNHREAIVGKVAYSVQVAYKQVCARINASISLHKCPKHWLGTQDDANLVNTLDHFGIQVAYLASKGLPLAEDLTVIFVHSVFQAYIKKHNKVSTAIENPSMVIFDLMRRRPEEAAQDKEPEHPANVEVTEERDEPAEKNAKKATKQKDTVVELSTKVQIGVSAKYHMAYMVAEAMRSYLYSPPDTCLELKKTADEFVTEISTVAHARARAMEPLTGDNDDDESIVFTRVLGAIGSIAKCCSAAESERPTSVTVRDARKTVLEQTRQSGQTPSAELARTMIAYKVPKDAAEVPRLHVARNVEDEAASKSFTSAAAAFESDFQDAFDDLENWVVSKATGASTSINGQVAFMGKLFAGAMLSLHKWSASALADNEKLLIDAAQNSESTIDASLCAVVRTFGVTVSVQCDGLGKHIETLTKSRLAVPTEESTSQEGASVALTTAAAEARSGSFSVLAILGEFRDGMIGFGATLGDMWKRLRTCEAALNERSCPGATSERPQSEQKNNMSFQARLDSTIKGLTDMIDCVNSAATLALIFSGQHVDRNMSERVISMAKHVHNMKHDPVVFDVTSAATNDELVAKVWSDFQRFMGAPLYTAVADEFTMAKLSHIGTRVSFSLGDAQQKLATQSGDFDAINVVVRSVDSYGEFVRVQLELDGDSSVTMAALTAAQRSVALGELKEFISASGLAAVALPEVTCTSDPLGLRMKADQAMLHLSVVTSTNDLGALCAFLHDELFKEGGYQKAPSKDDAFKTLSGLQRILTISTHIVMASSDACKATCPDWGATVNPGGRLDLKMLGAIFGSEKKLEKVVCAYNALHKDLSPTSAAAQMMEVTPRAQGNDIASACVATAMATLVKASQVAIVIKATDISMNMQDSPAGPSLADAFVKAAGAAPSAPVSEKGEKRSPSQGSSSRAPCPKKAASVVSGPSSGAKAAAPAAERGGVKREASPDQGNAPRRGLKRNVCCLGWSYTARSDVASEAYEMPGGAFVRDLDVSVTGIEEPEAFDFPEAAAGPPPDPAARAVSSGAAVAAPEPTGEPPAALRRALGAPPLPRQPQDLAWRASDAGIREFEAAGQGGPAVLPSAPSPDMVPALPSAPLSAEDKSCGVLALVCLDLRSRGKIGRLGMVGVNGKKLPDIRAHMQRNLGDVFQGIEPSVIETWPADGVVAPTAFKDRRRCRLQAGGFGNHLHSRRHTLRNSDGVYQQAAARPPAGAALLEAWRTSGTCAAAATSSCFRARAAASTAPSLMHAPRADHVLKHPRGHVGLWPSAPQTARAWRSCFAEGRGHAATCSRASCISSTFRFY</sequence>
<gene>
    <name evidence="6" type="ORF">PCOR1329_LOCUS13444</name>
</gene>
<comment type="caution">
    <text evidence="6">The sequence shown here is derived from an EMBL/GenBank/DDBJ whole genome shotgun (WGS) entry which is preliminary data.</text>
</comment>
<dbReference type="EMBL" id="CAUYUJ010003969">
    <property type="protein sequence ID" value="CAK0807612.1"/>
    <property type="molecule type" value="Genomic_DNA"/>
</dbReference>
<evidence type="ECO:0000256" key="2">
    <source>
        <dbReference type="ARBA" id="ARBA00022980"/>
    </source>
</evidence>
<keyword evidence="7" id="KW-1185">Reference proteome</keyword>
<evidence type="ECO:0000256" key="1">
    <source>
        <dbReference type="ARBA" id="ARBA00008434"/>
    </source>
</evidence>
<dbReference type="Gene3D" id="4.10.860.130">
    <property type="match status" value="1"/>
</dbReference>
<dbReference type="SMART" id="SM01386">
    <property type="entry name" value="Ribosomal_S13_N"/>
    <property type="match status" value="1"/>
</dbReference>
<dbReference type="Proteomes" id="UP001189429">
    <property type="component" value="Unassembled WGS sequence"/>
</dbReference>
<feature type="region of interest" description="Disordered" evidence="4">
    <location>
        <begin position="1456"/>
        <end position="1506"/>
    </location>
</feature>
<proteinExistence type="inferred from homology"/>
<dbReference type="InterPro" id="IPR012606">
    <property type="entry name" value="Ribosomal_uS15_N"/>
</dbReference>
<dbReference type="Pfam" id="PF08069">
    <property type="entry name" value="Ribosomal_S13_N"/>
    <property type="match status" value="1"/>
</dbReference>
<dbReference type="PANTHER" id="PTHR11885">
    <property type="entry name" value="RIBOSOMAL PROTEIN S15P/S13E"/>
    <property type="match status" value="1"/>
</dbReference>
<comment type="similarity">
    <text evidence="1">Belongs to the universal ribosomal protein uS15 family.</text>
</comment>
<keyword evidence="3" id="KW-0687">Ribonucleoprotein</keyword>